<dbReference type="EMBL" id="JBHTIM010000001">
    <property type="protein sequence ID" value="MFD0780911.1"/>
    <property type="molecule type" value="Genomic_DNA"/>
</dbReference>
<evidence type="ECO:0000313" key="2">
    <source>
        <dbReference type="EMBL" id="MFD0780911.1"/>
    </source>
</evidence>
<dbReference type="RefSeq" id="WP_378752224.1">
    <property type="nucleotide sequence ID" value="NZ_JBHSSV010000008.1"/>
</dbReference>
<feature type="chain" id="PRO_5046596998" evidence="1">
    <location>
        <begin position="25"/>
        <end position="114"/>
    </location>
</feature>
<proteinExistence type="predicted"/>
<name>A0ABW2ZQU0_9MICO</name>
<protein>
    <submittedName>
        <fullName evidence="2">Uncharacterized protein</fullName>
    </submittedName>
</protein>
<dbReference type="PROSITE" id="PS51257">
    <property type="entry name" value="PROKAR_LIPOPROTEIN"/>
    <property type="match status" value="1"/>
</dbReference>
<keyword evidence="3" id="KW-1185">Reference proteome</keyword>
<evidence type="ECO:0000313" key="3">
    <source>
        <dbReference type="Proteomes" id="UP001597042"/>
    </source>
</evidence>
<keyword evidence="1" id="KW-0732">Signal</keyword>
<gene>
    <name evidence="2" type="ORF">ACFQZV_06315</name>
</gene>
<accession>A0ABW2ZQU0</accession>
<feature type="signal peptide" evidence="1">
    <location>
        <begin position="1"/>
        <end position="24"/>
    </location>
</feature>
<sequence>MINKHTVRTRLAAVAIAAAAFSLAGCGQITPIAGGESGGGDTTASNAYPAEVRDNFIESCVAAGGTEDTCGVCFEAVEAEFTFDEFVELDAQIGAGTADEETTARLESIIASCS</sequence>
<organism evidence="2 3">
    <name type="scientific">Microbacterium koreense</name>
    <dbReference type="NCBI Taxonomy" id="323761"/>
    <lineage>
        <taxon>Bacteria</taxon>
        <taxon>Bacillati</taxon>
        <taxon>Actinomycetota</taxon>
        <taxon>Actinomycetes</taxon>
        <taxon>Micrococcales</taxon>
        <taxon>Microbacteriaceae</taxon>
        <taxon>Microbacterium</taxon>
    </lineage>
</organism>
<dbReference type="Proteomes" id="UP001597042">
    <property type="component" value="Unassembled WGS sequence"/>
</dbReference>
<reference evidence="3" key="1">
    <citation type="journal article" date="2019" name="Int. J. Syst. Evol. Microbiol.">
        <title>The Global Catalogue of Microorganisms (GCM) 10K type strain sequencing project: providing services to taxonomists for standard genome sequencing and annotation.</title>
        <authorList>
            <consortium name="The Broad Institute Genomics Platform"/>
            <consortium name="The Broad Institute Genome Sequencing Center for Infectious Disease"/>
            <person name="Wu L."/>
            <person name="Ma J."/>
        </authorList>
    </citation>
    <scope>NUCLEOTIDE SEQUENCE [LARGE SCALE GENOMIC DNA]</scope>
    <source>
        <strain evidence="3">CCUG 50754</strain>
    </source>
</reference>
<comment type="caution">
    <text evidence="2">The sequence shown here is derived from an EMBL/GenBank/DDBJ whole genome shotgun (WGS) entry which is preliminary data.</text>
</comment>
<evidence type="ECO:0000256" key="1">
    <source>
        <dbReference type="SAM" id="SignalP"/>
    </source>
</evidence>